<sequence length="489" mass="56527">MKNHILALMLLTLLFVASCTPKQETHTVTIKGKVLSGDAKQVKFDWLVDNPITRKGEYYAADIDSNSNFAITIPIQRITSGRITVGRFYHDICLLPGDDLFIKVDGDTISYQGKGAAKNNFLYKNERAGLWDRSYYRESNNGKLHPKDFVKEMTDFKQRRLAYLEGYTDTVELDAQFVELYKIETQVIYNNLIQGYPRRYAYKNKLNKDSLELPKEYELANYFSTYVDDSKVICTDYVSNLRNGIYSKARELAKIDSTKNWDNAIYTILFDSLSGKTREYVLTSYIISGFSQDRYDSVAIKKFNEIEKDLLAQEAFDAGLNKYREKRALIGQPLHTEFSLTQLKDTGEVALTFGEMMEKYKGKVVYLDIWSLGCGPCIAAMPNSKKLKEKLSDLPIEFVYISQDRPGKELWQNIFEKTFTTENQYRMVNYQWGTSRMLKFMEIAWVPCYMIFDKQGQLVDFNADRPWRVVENAESKLEKTLKELAAAEG</sequence>
<dbReference type="RefSeq" id="WP_301200812.1">
    <property type="nucleotide sequence ID" value="NZ_JAPDPI010000032.1"/>
</dbReference>
<organism evidence="7 8">
    <name type="scientific">Plebeiibacterium marinum</name>
    <dbReference type="NCBI Taxonomy" id="2992111"/>
    <lineage>
        <taxon>Bacteria</taxon>
        <taxon>Pseudomonadati</taxon>
        <taxon>Bacteroidota</taxon>
        <taxon>Bacteroidia</taxon>
        <taxon>Marinilabiliales</taxon>
        <taxon>Marinilabiliaceae</taxon>
        <taxon>Plebeiibacterium</taxon>
    </lineage>
</organism>
<dbReference type="InterPro" id="IPR013766">
    <property type="entry name" value="Thioredoxin_domain"/>
</dbReference>
<evidence type="ECO:0000313" key="8">
    <source>
        <dbReference type="Proteomes" id="UP001207408"/>
    </source>
</evidence>
<feature type="signal peptide" evidence="5">
    <location>
        <begin position="1"/>
        <end position="22"/>
    </location>
</feature>
<dbReference type="Gene3D" id="3.40.30.10">
    <property type="entry name" value="Glutaredoxin"/>
    <property type="match status" value="1"/>
</dbReference>
<keyword evidence="8" id="KW-1185">Reference proteome</keyword>
<name>A0AAE3MFA1_9BACT</name>
<evidence type="ECO:0000256" key="3">
    <source>
        <dbReference type="ARBA" id="ARBA00023157"/>
    </source>
</evidence>
<feature type="chain" id="PRO_5041963985" evidence="5">
    <location>
        <begin position="23"/>
        <end position="489"/>
    </location>
</feature>
<keyword evidence="2" id="KW-0201">Cytochrome c-type biogenesis</keyword>
<dbReference type="CDD" id="cd02966">
    <property type="entry name" value="TlpA_like_family"/>
    <property type="match status" value="1"/>
</dbReference>
<evidence type="ECO:0000256" key="1">
    <source>
        <dbReference type="ARBA" id="ARBA00004196"/>
    </source>
</evidence>
<gene>
    <name evidence="7" type="ORF">OM074_14845</name>
</gene>
<dbReference type="PANTHER" id="PTHR42852:SF6">
    <property type="entry name" value="THIOL:DISULFIDE INTERCHANGE PROTEIN DSBE"/>
    <property type="match status" value="1"/>
</dbReference>
<dbReference type="EMBL" id="JAPDPI010000032">
    <property type="protein sequence ID" value="MCW3806913.1"/>
    <property type="molecule type" value="Genomic_DNA"/>
</dbReference>
<evidence type="ECO:0000313" key="7">
    <source>
        <dbReference type="EMBL" id="MCW3806913.1"/>
    </source>
</evidence>
<dbReference type="AlphaFoldDB" id="A0AAE3MFA1"/>
<dbReference type="GO" id="GO:0017004">
    <property type="term" value="P:cytochrome complex assembly"/>
    <property type="evidence" value="ECO:0007669"/>
    <property type="project" value="UniProtKB-KW"/>
</dbReference>
<comment type="subcellular location">
    <subcellularLocation>
        <location evidence="1">Cell envelope</location>
    </subcellularLocation>
</comment>
<reference evidence="7" key="1">
    <citation type="submission" date="2022-10" db="EMBL/GenBank/DDBJ databases">
        <authorList>
            <person name="Yu W.X."/>
        </authorList>
    </citation>
    <scope>NUCLEOTIDE SEQUENCE</scope>
    <source>
        <strain evidence="7">D04</strain>
    </source>
</reference>
<evidence type="ECO:0000259" key="6">
    <source>
        <dbReference type="PROSITE" id="PS51352"/>
    </source>
</evidence>
<dbReference type="PROSITE" id="PS51352">
    <property type="entry name" value="THIOREDOXIN_2"/>
    <property type="match status" value="1"/>
</dbReference>
<keyword evidence="4" id="KW-0676">Redox-active center</keyword>
<dbReference type="GO" id="GO:0030313">
    <property type="term" value="C:cell envelope"/>
    <property type="evidence" value="ECO:0007669"/>
    <property type="project" value="UniProtKB-SubCell"/>
</dbReference>
<dbReference type="InterPro" id="IPR036249">
    <property type="entry name" value="Thioredoxin-like_sf"/>
</dbReference>
<dbReference type="SUPFAM" id="SSF52833">
    <property type="entry name" value="Thioredoxin-like"/>
    <property type="match status" value="1"/>
</dbReference>
<keyword evidence="3" id="KW-1015">Disulfide bond</keyword>
<proteinExistence type="predicted"/>
<dbReference type="PANTHER" id="PTHR42852">
    <property type="entry name" value="THIOL:DISULFIDE INTERCHANGE PROTEIN DSBE"/>
    <property type="match status" value="1"/>
</dbReference>
<evidence type="ECO:0000256" key="4">
    <source>
        <dbReference type="ARBA" id="ARBA00023284"/>
    </source>
</evidence>
<evidence type="ECO:0000256" key="5">
    <source>
        <dbReference type="SAM" id="SignalP"/>
    </source>
</evidence>
<dbReference type="Pfam" id="PF13905">
    <property type="entry name" value="Thioredoxin_8"/>
    <property type="match status" value="1"/>
</dbReference>
<evidence type="ECO:0000256" key="2">
    <source>
        <dbReference type="ARBA" id="ARBA00022748"/>
    </source>
</evidence>
<dbReference type="Proteomes" id="UP001207408">
    <property type="component" value="Unassembled WGS sequence"/>
</dbReference>
<feature type="domain" description="Thioredoxin" evidence="6">
    <location>
        <begin position="329"/>
        <end position="486"/>
    </location>
</feature>
<protein>
    <submittedName>
        <fullName evidence="7">TlpA family protein disulfide reductase</fullName>
    </submittedName>
</protein>
<dbReference type="InterPro" id="IPR012336">
    <property type="entry name" value="Thioredoxin-like_fold"/>
</dbReference>
<dbReference type="InterPro" id="IPR050553">
    <property type="entry name" value="Thioredoxin_ResA/DsbE_sf"/>
</dbReference>
<keyword evidence="5" id="KW-0732">Signal</keyword>
<accession>A0AAE3MFA1</accession>
<comment type="caution">
    <text evidence="7">The sequence shown here is derived from an EMBL/GenBank/DDBJ whole genome shotgun (WGS) entry which is preliminary data.</text>
</comment>
<dbReference type="PROSITE" id="PS51257">
    <property type="entry name" value="PROKAR_LIPOPROTEIN"/>
    <property type="match status" value="1"/>
</dbReference>